<dbReference type="Gene3D" id="3.40.50.720">
    <property type="entry name" value="NAD(P)-binding Rossmann-like Domain"/>
    <property type="match status" value="1"/>
</dbReference>
<organism evidence="3 4">
    <name type="scientific">Hyphomicrobium sulfonivorans</name>
    <dbReference type="NCBI Taxonomy" id="121290"/>
    <lineage>
        <taxon>Bacteria</taxon>
        <taxon>Pseudomonadati</taxon>
        <taxon>Pseudomonadota</taxon>
        <taxon>Alphaproteobacteria</taxon>
        <taxon>Hyphomicrobiales</taxon>
        <taxon>Hyphomicrobiaceae</taxon>
        <taxon>Hyphomicrobium</taxon>
    </lineage>
</organism>
<dbReference type="InterPro" id="IPR003777">
    <property type="entry name" value="XdhC_CoxI"/>
</dbReference>
<dbReference type="RefSeq" id="WP_157066840.1">
    <property type="nucleotide sequence ID" value="NZ_LMTR01000083.1"/>
</dbReference>
<comment type="caution">
    <text evidence="3">The sequence shown here is derived from an EMBL/GenBank/DDBJ whole genome shotgun (WGS) entry which is preliminary data.</text>
</comment>
<dbReference type="InterPro" id="IPR052698">
    <property type="entry name" value="MoCofactor_Util/Proc"/>
</dbReference>
<dbReference type="PANTHER" id="PTHR30388">
    <property type="entry name" value="ALDEHYDE OXIDOREDUCTASE MOLYBDENUM COFACTOR ASSEMBLY PROTEIN"/>
    <property type="match status" value="1"/>
</dbReference>
<dbReference type="InterPro" id="IPR036291">
    <property type="entry name" value="NAD(P)-bd_dom_sf"/>
</dbReference>
<accession>A0A125NTY7</accession>
<proteinExistence type="predicted"/>
<name>A0A125NTY7_HYPSL</name>
<dbReference type="PATRIC" id="fig|121290.4.peg.2135"/>
<sequence length="344" mass="35718">MSRAASNDNHNDNDATRSGALTVWQLAREWIELHGAAAVVTVVDTWGTAPAPVGTRLVIAGNLHEGDISGGCVEDELVAVAEGVIAEGGARVVDYDVSDEAAWHSGLACGGRLKVVVEPLGPADIAFLDTVIAAEQERRPVVVTTRIADGTRTLYAEGDALPADVIAARDAATVTLAGDDANELFVQPLLPPVHVVIVGAAHIAQALVPLARQVGYRVSVVDPRREFVDAFRSVDATTMVAQPPEAFAALGLDARTAVVALAHTSAIDDATLIAALRAPCVYIGALGSRTNQGRRLERLRAEGFSDADLARIHGPVGLSIGAKGPAEIAVSILAEIIKVVRGAS</sequence>
<keyword evidence="4" id="KW-1185">Reference proteome</keyword>
<feature type="domain" description="XdhC Rossmann" evidence="2">
    <location>
        <begin position="195"/>
        <end position="336"/>
    </location>
</feature>
<evidence type="ECO:0000259" key="1">
    <source>
        <dbReference type="Pfam" id="PF02625"/>
    </source>
</evidence>
<dbReference type="EMBL" id="LMTR01000083">
    <property type="protein sequence ID" value="KWT64980.1"/>
    <property type="molecule type" value="Genomic_DNA"/>
</dbReference>
<protein>
    <submittedName>
        <fullName evidence="3">Xanthine and CO dehydrogenases maturation factor, XdhC/CoxF family</fullName>
    </submittedName>
</protein>
<dbReference type="InterPro" id="IPR027051">
    <property type="entry name" value="XdhC_Rossmann_dom"/>
</dbReference>
<dbReference type="AlphaFoldDB" id="A0A125NTY7"/>
<dbReference type="Pfam" id="PF13478">
    <property type="entry name" value="XdhC_C"/>
    <property type="match status" value="1"/>
</dbReference>
<evidence type="ECO:0000259" key="2">
    <source>
        <dbReference type="Pfam" id="PF13478"/>
    </source>
</evidence>
<dbReference type="Pfam" id="PF02625">
    <property type="entry name" value="XdhC_CoxI"/>
    <property type="match status" value="1"/>
</dbReference>
<gene>
    <name evidence="3" type="ORF">APY04_3068</name>
</gene>
<dbReference type="OrthoDB" id="9815497at2"/>
<dbReference type="SUPFAM" id="SSF51735">
    <property type="entry name" value="NAD(P)-binding Rossmann-fold domains"/>
    <property type="match status" value="1"/>
</dbReference>
<reference evidence="3 4" key="1">
    <citation type="submission" date="2015-10" db="EMBL/GenBank/DDBJ databases">
        <title>Transcriptomic analysis of a linuron degrading triple-species bacterial consortium.</title>
        <authorList>
            <person name="Albers P."/>
        </authorList>
    </citation>
    <scope>NUCLEOTIDE SEQUENCE [LARGE SCALE GENOMIC DNA]</scope>
    <source>
        <strain evidence="3 4">WDL6</strain>
    </source>
</reference>
<dbReference type="PANTHER" id="PTHR30388:SF4">
    <property type="entry name" value="MOLYBDENUM COFACTOR INSERTION CHAPERONE PAOD"/>
    <property type="match status" value="1"/>
</dbReference>
<evidence type="ECO:0000313" key="3">
    <source>
        <dbReference type="EMBL" id="KWT64980.1"/>
    </source>
</evidence>
<dbReference type="Proteomes" id="UP000059074">
    <property type="component" value="Unassembled WGS sequence"/>
</dbReference>
<dbReference type="STRING" id="121290.APY04_3068"/>
<evidence type="ECO:0000313" key="4">
    <source>
        <dbReference type="Proteomes" id="UP000059074"/>
    </source>
</evidence>
<feature type="domain" description="XdhC- CoxI" evidence="1">
    <location>
        <begin position="30"/>
        <end position="96"/>
    </location>
</feature>